<dbReference type="InterPro" id="IPR003886">
    <property type="entry name" value="NIDO_dom"/>
</dbReference>
<keyword evidence="12" id="KW-0808">Transferase</keyword>
<evidence type="ECO:0000256" key="10">
    <source>
        <dbReference type="ARBA" id="ARBA00022729"/>
    </source>
</evidence>
<dbReference type="GO" id="GO:0005737">
    <property type="term" value="C:cytoplasm"/>
    <property type="evidence" value="ECO:0007669"/>
    <property type="project" value="UniProtKB-SubCell"/>
</dbReference>
<comment type="cofactor">
    <cofactor evidence="1">
        <name>Mg(2+)</name>
        <dbReference type="ChEBI" id="CHEBI:18420"/>
    </cofactor>
</comment>
<evidence type="ECO:0000259" key="20">
    <source>
        <dbReference type="PROSITE" id="PS51220"/>
    </source>
</evidence>
<reference evidence="23" key="1">
    <citation type="submission" date="2016-11" db="UniProtKB">
        <authorList>
            <consortium name="WormBaseParasite"/>
        </authorList>
    </citation>
    <scope>IDENTIFICATION</scope>
</reference>
<dbReference type="PROSITE" id="PS50011">
    <property type="entry name" value="PROTEIN_KINASE_DOM"/>
    <property type="match status" value="1"/>
</dbReference>
<dbReference type="InterPro" id="IPR017441">
    <property type="entry name" value="Protein_kinase_ATP_BS"/>
</dbReference>
<evidence type="ECO:0000256" key="9">
    <source>
        <dbReference type="ARBA" id="ARBA00022723"/>
    </source>
</evidence>
<dbReference type="SMART" id="SM00539">
    <property type="entry name" value="NIDO"/>
    <property type="match status" value="1"/>
</dbReference>
<keyword evidence="12" id="KW-0418">Kinase</keyword>
<feature type="domain" description="VWFD" evidence="21">
    <location>
        <begin position="1573"/>
        <end position="1691"/>
    </location>
</feature>
<dbReference type="Gene3D" id="3.30.200.20">
    <property type="entry name" value="Phosphorylase Kinase, domain 1"/>
    <property type="match status" value="1"/>
</dbReference>
<dbReference type="Gene3D" id="2.130.10.30">
    <property type="entry name" value="Regulator of chromosome condensation 1/beta-lactamase-inhibitor protein II"/>
    <property type="match status" value="1"/>
</dbReference>
<dbReference type="Pfam" id="PF13540">
    <property type="entry name" value="RCC1_2"/>
    <property type="match status" value="1"/>
</dbReference>
<dbReference type="PROSITE" id="PS51233">
    <property type="entry name" value="VWFD"/>
    <property type="match status" value="1"/>
</dbReference>
<accession>A0A1I7XE73</accession>
<dbReference type="WBParaSite" id="Hba_16013">
    <property type="protein sequence ID" value="Hba_16013"/>
    <property type="gene ID" value="Hba_16013"/>
</dbReference>
<evidence type="ECO:0000256" key="2">
    <source>
        <dbReference type="ARBA" id="ARBA00004370"/>
    </source>
</evidence>
<keyword evidence="22" id="KW-1185">Reference proteome</keyword>
<dbReference type="PROSITE" id="PS00108">
    <property type="entry name" value="PROTEIN_KINASE_ST"/>
    <property type="match status" value="1"/>
</dbReference>
<dbReference type="PANTHER" id="PTHR44535:SF5">
    <property type="entry name" value="PROTEIN KINASE DOMAIN-CONTAINING PROTEIN"/>
    <property type="match status" value="1"/>
</dbReference>
<dbReference type="Proteomes" id="UP000095283">
    <property type="component" value="Unplaced"/>
</dbReference>
<dbReference type="PROSITE" id="PS51220">
    <property type="entry name" value="NIDO"/>
    <property type="match status" value="1"/>
</dbReference>
<dbReference type="CDD" id="cd08215">
    <property type="entry name" value="STKc_Nek"/>
    <property type="match status" value="1"/>
</dbReference>
<dbReference type="GO" id="GO:0046872">
    <property type="term" value="F:metal ion binding"/>
    <property type="evidence" value="ECO:0007669"/>
    <property type="project" value="UniProtKB-KW"/>
</dbReference>
<dbReference type="EC" id="2.7.11.1" evidence="5"/>
<evidence type="ECO:0000256" key="17">
    <source>
        <dbReference type="PROSITE-ProRule" id="PRU10141"/>
    </source>
</evidence>
<dbReference type="Pfam" id="PF00069">
    <property type="entry name" value="Pkinase"/>
    <property type="match status" value="1"/>
</dbReference>
<feature type="repeat" description="RCC1" evidence="16">
    <location>
        <begin position="416"/>
        <end position="469"/>
    </location>
</feature>
<evidence type="ECO:0000259" key="21">
    <source>
        <dbReference type="PROSITE" id="PS51233"/>
    </source>
</evidence>
<dbReference type="InterPro" id="IPR008271">
    <property type="entry name" value="Ser/Thr_kinase_AS"/>
</dbReference>
<dbReference type="GO" id="GO:0005524">
    <property type="term" value="F:ATP binding"/>
    <property type="evidence" value="ECO:0007669"/>
    <property type="project" value="UniProtKB-UniRule"/>
</dbReference>
<dbReference type="InterPro" id="IPR000408">
    <property type="entry name" value="Reg_chr_condens"/>
</dbReference>
<protein>
    <recommendedName>
        <fullName evidence="5">non-specific serine/threonine protein kinase</fullName>
        <ecNumber evidence="5">2.7.11.1</ecNumber>
    </recommendedName>
</protein>
<sequence>MGGRSEENVRDASASSRYERIRTVGKGAFGSAILYRRREDSSLVIIKEINMYDLDSSQRQLALNEVHLLSRIDHPNIISYYDSFEEDGILMIEMEFADGGTLAQYLMKCQTFLAEATVVDLMLQMLSAVAYLHDNSVLHRDLKTANVFLTKEGYVKIGDFGISKVMGTDTLAQGAKTVIGTPYYISPEMCSGQSYNAKSDMWALGCILYEMACLQKAFEGENLPALVNKIMTVRLLYMNHSLTLFEYLYILIYLISLLTIKKTIQCSYPPIRGPFSSELKVLVRELLQLDPESRPTASTALKMLRPSQANVRRLTRSSSTFTSTLYSFDPGSISVTPVEGFPKKISIKQVAISETHQLVLTKDNAVFGWGDNSHGELGMGDKIPRQIPTQIDTLKGKNIQSVATGNGFSVICCDKGTLMVCGDARLVGLGEDAGVERDVLRPTLMDSLLREHVSDMICGAEHSLVLTEDGDVYIWGNGADGRIGTGGTEWITTPTKITLTNLCRFVSGRAGADATALITEEGQIVVMGNNRYNKLNVAHRQGFFTKEKNENFDSILVPTPMKTFPSRVIDVHLGKDHSGVLLESGQVYFFGKNLHGELGLGHTQPIPFGGLRPVKTLLAKACSQVVCGMGFSLVGTADSELYFWGSTGTDELPEVTKVSSKSLTQELDKSGLEQGIRLANVTAAGGRVFVVVDTCSGRAGIRSAVRKMGQDAPSSSFDEEYVDTWLQNEFKEAEVIPISATQRQATREQVKLLTNDELATTKYTSDIALISEIESLKKQIKNQSDTFEGHQAQMSRLQVCGLSLYHLLLRISKVSKPLIVAGVSANIEGLGGNQSPRITHQNLRDIDWTKIDRRSEEGWWHLYPFGEQYFDDELSHRPWMDKQIDLDFFLPYYGFRFNYTFIFQEGFIAFSYPWFIQPPYTFPNPHWPQKPDPSLIAVFMAEQQLQHVGNTRISNVWFRIIERPTSLIGYNNLQMDDVDNSREPSLRQPLGVYSYEDPRFYRTYRGRQLKTQQGRLEDPKLLDRITRDIRHSMVGARGWKADYALLVTWERMSYGGAPKVTDMSKYEQAKRWQNTYQMVIATDEIRTYCILNYANINWTSSSQSGALTRGRGGKQSALDIRSNNGSHINYLYFKSYQVGFNGGNGTGFYQLPFSSEGNSYKLVQFGSTQIAGRWMARVDEQIQYGGCNNDSRGTIELSQQYGNMLGGYALNVSGPCLRPTDIIKLQFDEITLDCERIDMVLARCIIPVNNVFKIGMVEVKMSVDGGKNYPWWTKFYISKTYIHLFLFWYPYIFILQYFFSVQPGLARRRVNLVNDPREPMNNWNHFNPQNLTLSWEWENITANPNANVDIALWGYWEDTEGYSFKQIGYLARRHPNSGSLSFSPSTIEFDLEADVDAWRFYHGGVIQVRVADSWLDDRGDRMHWSMPIPFGWFFHRKWQYEYGRDWAFQAGVLHSNFVEVSNHIQIALLDIGRFTALPDCDMFGDHRCYYNQGAQHCVLSTSSVWTGAGQTCCYDYEGWLMFSDDFEFNDQYLRFYSAGVPYRSHPFGAFPYKRPPYVPTMSNFYNDLLPYEFCCYIYGENHFVTFDGTRYAFHGKGYYILSMMKSPRHDLMIQARFEQPPDTIWEERVRSTVLTAVAMRDNQSSIVQVLARKDHRRWRYHTDVYVDGVRIYFDMPWKKIQSFNGSYATYS</sequence>
<evidence type="ECO:0000256" key="12">
    <source>
        <dbReference type="ARBA" id="ARBA00022777"/>
    </source>
</evidence>
<keyword evidence="7" id="KW-0723">Serine/threonine-protein kinase</keyword>
<evidence type="ECO:0000313" key="22">
    <source>
        <dbReference type="Proteomes" id="UP000095283"/>
    </source>
</evidence>
<keyword evidence="10" id="KW-0732">Signal</keyword>
<evidence type="ECO:0000256" key="7">
    <source>
        <dbReference type="ARBA" id="ARBA00022527"/>
    </source>
</evidence>
<dbReference type="GO" id="GO:0016020">
    <property type="term" value="C:membrane"/>
    <property type="evidence" value="ECO:0007669"/>
    <property type="project" value="UniProtKB-SubCell"/>
</dbReference>
<evidence type="ECO:0000256" key="5">
    <source>
        <dbReference type="ARBA" id="ARBA00012513"/>
    </source>
</evidence>
<dbReference type="SMART" id="SM00723">
    <property type="entry name" value="AMOP"/>
    <property type="match status" value="1"/>
</dbReference>
<dbReference type="InterPro" id="IPR001846">
    <property type="entry name" value="VWF_type-D"/>
</dbReference>
<feature type="domain" description="Protein kinase" evidence="18">
    <location>
        <begin position="18"/>
        <end position="311"/>
    </location>
</feature>
<evidence type="ECO:0000256" key="16">
    <source>
        <dbReference type="PROSITE-ProRule" id="PRU00235"/>
    </source>
</evidence>
<dbReference type="InterPro" id="IPR009091">
    <property type="entry name" value="RCC1/BLIP-II"/>
</dbReference>
<feature type="repeat" description="RCC1" evidence="16">
    <location>
        <begin position="470"/>
        <end position="521"/>
    </location>
</feature>
<keyword evidence="11 17" id="KW-0547">Nucleotide-binding</keyword>
<dbReference type="SUPFAM" id="SSF56112">
    <property type="entry name" value="Protein kinase-like (PK-like)"/>
    <property type="match status" value="1"/>
</dbReference>
<dbReference type="SUPFAM" id="SSF50985">
    <property type="entry name" value="RCC1/BLIP-II"/>
    <property type="match status" value="2"/>
</dbReference>
<dbReference type="Gene3D" id="1.10.510.10">
    <property type="entry name" value="Transferase(Phosphotransferase) domain 1"/>
    <property type="match status" value="1"/>
</dbReference>
<evidence type="ECO:0000259" key="18">
    <source>
        <dbReference type="PROSITE" id="PS50011"/>
    </source>
</evidence>
<feature type="repeat" description="RCC1" evidence="16">
    <location>
        <begin position="585"/>
        <end position="638"/>
    </location>
</feature>
<evidence type="ECO:0000313" key="23">
    <source>
        <dbReference type="WBParaSite" id="Hba_16013"/>
    </source>
</evidence>
<dbReference type="FunFam" id="3.30.200.20:FF:000997">
    <property type="entry name" value="NEK (NEver in mitosis Kinase) Like"/>
    <property type="match status" value="1"/>
</dbReference>
<evidence type="ECO:0000256" key="4">
    <source>
        <dbReference type="ARBA" id="ARBA00010886"/>
    </source>
</evidence>
<dbReference type="Pfam" id="PF00415">
    <property type="entry name" value="RCC1"/>
    <property type="match status" value="2"/>
</dbReference>
<evidence type="ECO:0000259" key="19">
    <source>
        <dbReference type="PROSITE" id="PS50856"/>
    </source>
</evidence>
<dbReference type="PANTHER" id="PTHR44535">
    <property type="entry name" value="PROTEIN CBG16200"/>
    <property type="match status" value="1"/>
</dbReference>
<keyword evidence="8" id="KW-0597">Phosphoprotein</keyword>
<dbReference type="PROSITE" id="PS00107">
    <property type="entry name" value="PROTEIN_KINASE_ATP"/>
    <property type="match status" value="1"/>
</dbReference>
<dbReference type="PROSITE" id="PS50012">
    <property type="entry name" value="RCC1_3"/>
    <property type="match status" value="4"/>
</dbReference>
<feature type="repeat" description="RCC1" evidence="16">
    <location>
        <begin position="364"/>
        <end position="415"/>
    </location>
</feature>
<dbReference type="InterPro" id="IPR051997">
    <property type="entry name" value="STK_NEK"/>
</dbReference>
<evidence type="ECO:0000256" key="6">
    <source>
        <dbReference type="ARBA" id="ARBA00022490"/>
    </source>
</evidence>
<evidence type="ECO:0000256" key="13">
    <source>
        <dbReference type="ARBA" id="ARBA00022840"/>
    </source>
</evidence>
<proteinExistence type="inferred from homology"/>
<keyword evidence="14" id="KW-0460">Magnesium</keyword>
<feature type="domain" description="NIDO" evidence="20">
    <location>
        <begin position="998"/>
        <end position="1181"/>
    </location>
</feature>
<keyword evidence="13 17" id="KW-0067">ATP-binding</keyword>
<feature type="binding site" evidence="17">
    <location>
        <position position="47"/>
    </location>
    <ligand>
        <name>ATP</name>
        <dbReference type="ChEBI" id="CHEBI:30616"/>
    </ligand>
</feature>
<dbReference type="InterPro" id="IPR005533">
    <property type="entry name" value="AMOP_dom"/>
</dbReference>
<evidence type="ECO:0000256" key="14">
    <source>
        <dbReference type="ARBA" id="ARBA00022842"/>
    </source>
</evidence>
<dbReference type="GO" id="GO:0007160">
    <property type="term" value="P:cell-matrix adhesion"/>
    <property type="evidence" value="ECO:0007669"/>
    <property type="project" value="InterPro"/>
</dbReference>
<evidence type="ECO:0000256" key="3">
    <source>
        <dbReference type="ARBA" id="ARBA00004496"/>
    </source>
</evidence>
<comment type="similarity">
    <text evidence="4">Belongs to the protein kinase superfamily. NEK Ser/Thr protein kinase family. NIMA subfamily.</text>
</comment>
<feature type="domain" description="AMOP" evidence="19">
    <location>
        <begin position="1427"/>
        <end position="1591"/>
    </location>
</feature>
<name>A0A1I7XE73_HETBA</name>
<dbReference type="InterPro" id="IPR011009">
    <property type="entry name" value="Kinase-like_dom_sf"/>
</dbReference>
<evidence type="ECO:0000256" key="1">
    <source>
        <dbReference type="ARBA" id="ARBA00001946"/>
    </source>
</evidence>
<dbReference type="InterPro" id="IPR000719">
    <property type="entry name" value="Prot_kinase_dom"/>
</dbReference>
<dbReference type="Pfam" id="PF03782">
    <property type="entry name" value="AMOP"/>
    <property type="match status" value="1"/>
</dbReference>
<dbReference type="PRINTS" id="PR00633">
    <property type="entry name" value="RCCNDNSATION"/>
</dbReference>
<dbReference type="SMART" id="SM00220">
    <property type="entry name" value="S_TKc"/>
    <property type="match status" value="1"/>
</dbReference>
<keyword evidence="9" id="KW-0479">Metal-binding</keyword>
<comment type="subcellular location">
    <subcellularLocation>
        <location evidence="3">Cytoplasm</location>
    </subcellularLocation>
    <subcellularLocation>
        <location evidence="2">Membrane</location>
    </subcellularLocation>
</comment>
<evidence type="ECO:0000256" key="8">
    <source>
        <dbReference type="ARBA" id="ARBA00022553"/>
    </source>
</evidence>
<dbReference type="GO" id="GO:0004674">
    <property type="term" value="F:protein serine/threonine kinase activity"/>
    <property type="evidence" value="ECO:0007669"/>
    <property type="project" value="UniProtKB-KW"/>
</dbReference>
<organism evidence="22 23">
    <name type="scientific">Heterorhabditis bacteriophora</name>
    <name type="common">Entomopathogenic nematode worm</name>
    <dbReference type="NCBI Taxonomy" id="37862"/>
    <lineage>
        <taxon>Eukaryota</taxon>
        <taxon>Metazoa</taxon>
        <taxon>Ecdysozoa</taxon>
        <taxon>Nematoda</taxon>
        <taxon>Chromadorea</taxon>
        <taxon>Rhabditida</taxon>
        <taxon>Rhabditina</taxon>
        <taxon>Rhabditomorpha</taxon>
        <taxon>Strongyloidea</taxon>
        <taxon>Heterorhabditidae</taxon>
        <taxon>Heterorhabditis</taxon>
    </lineage>
</organism>
<evidence type="ECO:0000256" key="15">
    <source>
        <dbReference type="ARBA" id="ARBA00023136"/>
    </source>
</evidence>
<evidence type="ECO:0000256" key="11">
    <source>
        <dbReference type="ARBA" id="ARBA00022741"/>
    </source>
</evidence>
<dbReference type="Pfam" id="PF06119">
    <property type="entry name" value="NIDO"/>
    <property type="match status" value="1"/>
</dbReference>
<dbReference type="PROSITE" id="PS50856">
    <property type="entry name" value="AMOP"/>
    <property type="match status" value="1"/>
</dbReference>
<keyword evidence="6" id="KW-0963">Cytoplasm</keyword>
<keyword evidence="15" id="KW-0472">Membrane</keyword>